<comment type="caution">
    <text evidence="2">The sequence shown here is derived from an EMBL/GenBank/DDBJ whole genome shotgun (WGS) entry which is preliminary data.</text>
</comment>
<dbReference type="GO" id="GO:0016810">
    <property type="term" value="F:hydrolase activity, acting on carbon-nitrogen (but not peptide) bonds"/>
    <property type="evidence" value="ECO:0007669"/>
    <property type="project" value="InterPro"/>
</dbReference>
<dbReference type="PANTHER" id="PTHR11647">
    <property type="entry name" value="HYDRANTOINASE/DIHYDROPYRIMIDINASE FAMILY MEMBER"/>
    <property type="match status" value="1"/>
</dbReference>
<dbReference type="EMBL" id="DSKP01000053">
    <property type="protein sequence ID" value="HEB48455.1"/>
    <property type="molecule type" value="Genomic_DNA"/>
</dbReference>
<dbReference type="InterPro" id="IPR013108">
    <property type="entry name" value="Amidohydro_3"/>
</dbReference>
<dbReference type="InterPro" id="IPR032466">
    <property type="entry name" value="Metal_Hydrolase"/>
</dbReference>
<dbReference type="SUPFAM" id="SSF51338">
    <property type="entry name" value="Composite domain of metallo-dependent hydrolases"/>
    <property type="match status" value="2"/>
</dbReference>
<dbReference type="PANTHER" id="PTHR11647:SF1">
    <property type="entry name" value="COLLAPSIN RESPONSE MEDIATOR PROTEIN"/>
    <property type="match status" value="1"/>
</dbReference>
<evidence type="ECO:0000313" key="2">
    <source>
        <dbReference type="EMBL" id="HEB48455.1"/>
    </source>
</evidence>
<accession>A0A7C1T1C7</accession>
<name>A0A7C1T1C7_THEPE</name>
<dbReference type="NCBIfam" id="TIGR03121">
    <property type="entry name" value="one_C_dehyd_A"/>
    <property type="match status" value="1"/>
</dbReference>
<sequence>MSEILIKNGFVYDPINGINGDVLDIAVKNGKIVDPSQIDLDRALVVDARGKVVMPGGIDIHSHIAGPKVNLGRLMRPEDHYLTNRPHDLPTRRAETGLTVPNVFRIGYDYARMGYTLVVEPATPPIKTRHTHEELNDIPMIDKAAFVLVDSNWIALDLIAEGSRELLAAFLAWLLSATKTYALKLVDPGSDAAWVVAGRGVDIDEQIPVYNITPRDIIREMCNAAQMLNLPHKLHVHCNRLGYPGNYLTTLKTMEITKDISRVSEAPALHITHVQFTGYKGDSWSTLESGGEDIAKATKANPYVTLDLGQVILGRSATTMTADAPFEYVLYHLTRWKWANADTEVEAAAGLVPFKYRKRSYVNTVQWAIGLEIALIVRDPWRVIPTTDHPNAGLFKDYPIMLSWLVSRRAREEYAKKVNRSALKRTALLSLDTEFSLYDVAIMTRAAPAKLLGLDKFKGHLGVGADADIAIYDLNPREVDVSRDYERFVDAFRRAWLVIKNGEIVVKEGEVVKTVYGRTYYVDPEIPGELKKELEDLLKRKFKEYYSIALDSFLTGEHELRSAVKIPLSTRVRG</sequence>
<feature type="domain" description="Amidohydrolase 3" evidence="1">
    <location>
        <begin position="45"/>
        <end position="506"/>
    </location>
</feature>
<dbReference type="InterPro" id="IPR050378">
    <property type="entry name" value="Metallo-dep_Hydrolases_sf"/>
</dbReference>
<dbReference type="Gene3D" id="2.30.40.10">
    <property type="entry name" value="Urease, subunit C, domain 1"/>
    <property type="match status" value="2"/>
</dbReference>
<proteinExistence type="predicted"/>
<organism evidence="2">
    <name type="scientific">Thermofilum pendens</name>
    <dbReference type="NCBI Taxonomy" id="2269"/>
    <lineage>
        <taxon>Archaea</taxon>
        <taxon>Thermoproteota</taxon>
        <taxon>Thermoprotei</taxon>
        <taxon>Thermofilales</taxon>
        <taxon>Thermofilaceae</taxon>
        <taxon>Thermofilum</taxon>
    </lineage>
</organism>
<dbReference type="SUPFAM" id="SSF51556">
    <property type="entry name" value="Metallo-dependent hydrolases"/>
    <property type="match status" value="1"/>
</dbReference>
<dbReference type="AlphaFoldDB" id="A0A7C1T1C7"/>
<dbReference type="Pfam" id="PF07969">
    <property type="entry name" value="Amidohydro_3"/>
    <property type="match status" value="1"/>
</dbReference>
<dbReference type="Gene3D" id="3.20.20.140">
    <property type="entry name" value="Metal-dependent hydrolases"/>
    <property type="match status" value="1"/>
</dbReference>
<evidence type="ECO:0000259" key="1">
    <source>
        <dbReference type="Pfam" id="PF07969"/>
    </source>
</evidence>
<dbReference type="InterPro" id="IPR012027">
    <property type="entry name" value="Formylmethanofuran_DH_asu"/>
</dbReference>
<dbReference type="InterPro" id="IPR011059">
    <property type="entry name" value="Metal-dep_hydrolase_composite"/>
</dbReference>
<protein>
    <submittedName>
        <fullName evidence="2">Formylmethanofuran dehydrogenase subunit A</fullName>
    </submittedName>
</protein>
<reference evidence="2" key="1">
    <citation type="journal article" date="2020" name="mSystems">
        <title>Genome- and Community-Level Interaction Insights into Carbon Utilization and Element Cycling Functions of Hydrothermarchaeota in Hydrothermal Sediment.</title>
        <authorList>
            <person name="Zhou Z."/>
            <person name="Liu Y."/>
            <person name="Xu W."/>
            <person name="Pan J."/>
            <person name="Luo Z.H."/>
            <person name="Li M."/>
        </authorList>
    </citation>
    <scope>NUCLEOTIDE SEQUENCE [LARGE SCALE GENOMIC DNA]</scope>
    <source>
        <strain evidence="2">SpSt-25</strain>
    </source>
</reference>
<gene>
    <name evidence="2" type="ORF">ENP77_01490</name>
</gene>
<dbReference type="PIRSF" id="PIRSF006453">
    <property type="entry name" value="FwdA"/>
    <property type="match status" value="1"/>
</dbReference>